<evidence type="ECO:0000256" key="1">
    <source>
        <dbReference type="SAM" id="MobiDB-lite"/>
    </source>
</evidence>
<protein>
    <submittedName>
        <fullName evidence="2">Uncharacterized protein</fullName>
    </submittedName>
</protein>
<dbReference type="RefSeq" id="WP_310892265.1">
    <property type="nucleotide sequence ID" value="NZ_BAAAGR010000008.1"/>
</dbReference>
<name>A0AAJ2HLK1_9MICO</name>
<evidence type="ECO:0000313" key="2">
    <source>
        <dbReference type="EMBL" id="MDS0246989.1"/>
    </source>
</evidence>
<reference evidence="2 3" key="1">
    <citation type="submission" date="2021-06" db="EMBL/GenBank/DDBJ databases">
        <title>Genome-based taxonomic framework of Microbacterium strains isolated from marine environment, the description of four new species and reclassification of four preexisting species.</title>
        <authorList>
            <person name="Lee S.D."/>
            <person name="Kim S.-M."/>
            <person name="Byeon Y.-S."/>
            <person name="Yang H.L."/>
            <person name="Kim I.S."/>
        </authorList>
    </citation>
    <scope>NUCLEOTIDE SEQUENCE [LARGE SCALE GENOMIC DNA]</scope>
    <source>
        <strain evidence="2 3">KACC 20514</strain>
    </source>
</reference>
<dbReference type="Proteomes" id="UP001183582">
    <property type="component" value="Unassembled WGS sequence"/>
</dbReference>
<comment type="caution">
    <text evidence="2">The sequence shown here is derived from an EMBL/GenBank/DDBJ whole genome shotgun (WGS) entry which is preliminary data.</text>
</comment>
<organism evidence="2 3">
    <name type="scientific">Microbacterium aurantiacum</name>
    <dbReference type="NCBI Taxonomy" id="162393"/>
    <lineage>
        <taxon>Bacteria</taxon>
        <taxon>Bacillati</taxon>
        <taxon>Actinomycetota</taxon>
        <taxon>Actinomycetes</taxon>
        <taxon>Micrococcales</taxon>
        <taxon>Microbacteriaceae</taxon>
        <taxon>Microbacterium</taxon>
    </lineage>
</organism>
<dbReference type="EMBL" id="JAHWXH010000005">
    <property type="protein sequence ID" value="MDS0246989.1"/>
    <property type="molecule type" value="Genomic_DNA"/>
</dbReference>
<proteinExistence type="predicted"/>
<sequence length="645" mass="70193">MSEPDVAHAWILTRALSPRDTVRVAVQSASGEALNEYPSEITTTSPAPTVPWAMYLSADRQRYDFVVFDLDASQGNAPYDAGRLSLWLDELNIDHLVCESGPSGGRHVWIGLADSVDADTVRTVAVLAKQLLPSLDSSPLTNPVTGAVRPPGAPHRRGGASTPLGPLSSLTRTSVPSEAMTTLSDFLVDLGAEISPATTAAAVRGMAVDDDGHPYIAGPRRELSPRVAAIVDAPPAADASLSLASVLAGCAHARWRYDDVLSLIHSPAFEHVRTRRASGATRVARTADARLRVLAHAWQRAVVYVATNPLNGAGDDVDYAQRAHAVVRAVERAQAKADAMPGLWAPRRGVSSRTTRGSFSVRAVLDAVCLYMLRSARTVVEADVRRLSADTGYGRTTVHTALQLLTTPRTHTDPDSAWLVRVEGAEGPHGARYRLSKRFSTESYEDNRTQVLARPLAAPPTLQALAHALETGLAPLTHDTFAAPRSLGRAAGIIYRHLSPDAVVSLSTLARRTALDPVRLRALLERLHFHRLIVRSGEGWMRSAAIQLDRASALLDVDGYLERRRSRYDEERARWAWWSAELQWMRKRDKKRRGRRGAGSVALFQQNDRPDFARYPRGPDGRGDHREAMRLVEAGALSPSVALVA</sequence>
<evidence type="ECO:0000313" key="3">
    <source>
        <dbReference type="Proteomes" id="UP001183582"/>
    </source>
</evidence>
<dbReference type="AlphaFoldDB" id="A0AAJ2HLK1"/>
<accession>A0AAJ2HLK1</accession>
<feature type="region of interest" description="Disordered" evidence="1">
    <location>
        <begin position="142"/>
        <end position="169"/>
    </location>
</feature>
<gene>
    <name evidence="2" type="ORF">KZC50_15430</name>
</gene>
<dbReference type="GeneID" id="301459652"/>